<dbReference type="RefSeq" id="WP_127787513.1">
    <property type="nucleotide sequence ID" value="NZ_SACL01000003.1"/>
</dbReference>
<dbReference type="GO" id="GO:0055085">
    <property type="term" value="P:transmembrane transport"/>
    <property type="evidence" value="ECO:0007669"/>
    <property type="project" value="InterPro"/>
</dbReference>
<evidence type="ECO:0000313" key="8">
    <source>
        <dbReference type="EMBL" id="RVT96866.1"/>
    </source>
</evidence>
<keyword evidence="9" id="KW-1185">Reference proteome</keyword>
<sequence length="318" mass="32818">MLTAFLAVFPIFALMGAGFMAGRLNWMGPAASAELNRFVIWLGLPALMFLVIAEADWARLWRPGFVAAYALGSCLVMLAVAVWGRRRGQSLTDASLLGLNACYANVGYMGFPLAGNVFGRESLGLVSMTAIITVGLLFALGIIMMEVGRQKAAHPLKLAGRVMASVMRSPMVLSPLAGGLWAALGVPLPAAISSTLHMLAAAASPCALVAMGLFFAEQGRADRAPAAGLPLGAIAIKLFGHPTLVGLLAWGAFGQNLFATGVAVLCAALPTGTGAFMLAGNYRADVRGTSVFILVSTALSVLTLAGLIAGLDAMGLRP</sequence>
<dbReference type="InterPro" id="IPR004776">
    <property type="entry name" value="Mem_transp_PIN-like"/>
</dbReference>
<proteinExistence type="predicted"/>
<evidence type="ECO:0000256" key="5">
    <source>
        <dbReference type="ARBA" id="ARBA00022989"/>
    </source>
</evidence>
<organism evidence="8 9">
    <name type="scientific">Rhodovarius crocodyli</name>
    <dbReference type="NCBI Taxonomy" id="1979269"/>
    <lineage>
        <taxon>Bacteria</taxon>
        <taxon>Pseudomonadati</taxon>
        <taxon>Pseudomonadota</taxon>
        <taxon>Alphaproteobacteria</taxon>
        <taxon>Acetobacterales</taxon>
        <taxon>Roseomonadaceae</taxon>
        <taxon>Rhodovarius</taxon>
    </lineage>
</organism>
<keyword evidence="4 7" id="KW-0812">Transmembrane</keyword>
<dbReference type="GO" id="GO:0016020">
    <property type="term" value="C:membrane"/>
    <property type="evidence" value="ECO:0007669"/>
    <property type="project" value="UniProtKB-SubCell"/>
</dbReference>
<keyword evidence="2" id="KW-0813">Transport</keyword>
<evidence type="ECO:0000256" key="3">
    <source>
        <dbReference type="ARBA" id="ARBA00022475"/>
    </source>
</evidence>
<protein>
    <submittedName>
        <fullName evidence="8">AEC family transporter</fullName>
    </submittedName>
</protein>
<feature type="transmembrane region" description="Helical" evidence="7">
    <location>
        <begin position="124"/>
        <end position="145"/>
    </location>
</feature>
<evidence type="ECO:0000256" key="7">
    <source>
        <dbReference type="SAM" id="Phobius"/>
    </source>
</evidence>
<keyword evidence="5 7" id="KW-1133">Transmembrane helix</keyword>
<evidence type="ECO:0000256" key="4">
    <source>
        <dbReference type="ARBA" id="ARBA00022692"/>
    </source>
</evidence>
<dbReference type="AlphaFoldDB" id="A0A437MGU1"/>
<feature type="transmembrane region" description="Helical" evidence="7">
    <location>
        <begin position="196"/>
        <end position="216"/>
    </location>
</feature>
<comment type="subcellular location">
    <subcellularLocation>
        <location evidence="1">Membrane</location>
        <topology evidence="1">Multi-pass membrane protein</topology>
    </subcellularLocation>
</comment>
<feature type="transmembrane region" description="Helical" evidence="7">
    <location>
        <begin position="166"/>
        <end position="184"/>
    </location>
</feature>
<feature type="transmembrane region" description="Helical" evidence="7">
    <location>
        <begin position="291"/>
        <end position="311"/>
    </location>
</feature>
<feature type="transmembrane region" description="Helical" evidence="7">
    <location>
        <begin position="96"/>
        <end position="118"/>
    </location>
</feature>
<dbReference type="Pfam" id="PF03547">
    <property type="entry name" value="Mem_trans"/>
    <property type="match status" value="1"/>
</dbReference>
<comment type="caution">
    <text evidence="8">The sequence shown here is derived from an EMBL/GenBank/DDBJ whole genome shotgun (WGS) entry which is preliminary data.</text>
</comment>
<reference evidence="8 9" key="1">
    <citation type="submission" date="2019-01" db="EMBL/GenBank/DDBJ databases">
        <authorList>
            <person name="Chen W.-M."/>
        </authorList>
    </citation>
    <scope>NUCLEOTIDE SEQUENCE [LARGE SCALE GENOMIC DNA]</scope>
    <source>
        <strain evidence="8 9">CCP-6</strain>
    </source>
</reference>
<feature type="transmembrane region" description="Helical" evidence="7">
    <location>
        <begin position="6"/>
        <end position="26"/>
    </location>
</feature>
<keyword evidence="3" id="KW-1003">Cell membrane</keyword>
<accession>A0A437MGU1</accession>
<feature type="transmembrane region" description="Helical" evidence="7">
    <location>
        <begin position="38"/>
        <end position="58"/>
    </location>
</feature>
<evidence type="ECO:0000256" key="2">
    <source>
        <dbReference type="ARBA" id="ARBA00022448"/>
    </source>
</evidence>
<name>A0A437MGU1_9PROT</name>
<dbReference type="PANTHER" id="PTHR36838">
    <property type="entry name" value="AUXIN EFFLUX CARRIER FAMILY PROTEIN"/>
    <property type="match status" value="1"/>
</dbReference>
<evidence type="ECO:0000313" key="9">
    <source>
        <dbReference type="Proteomes" id="UP000282957"/>
    </source>
</evidence>
<evidence type="ECO:0000256" key="1">
    <source>
        <dbReference type="ARBA" id="ARBA00004141"/>
    </source>
</evidence>
<gene>
    <name evidence="8" type="ORF">EOD42_10705</name>
</gene>
<keyword evidence="6 7" id="KW-0472">Membrane</keyword>
<feature type="transmembrane region" description="Helical" evidence="7">
    <location>
        <begin position="64"/>
        <end position="84"/>
    </location>
</feature>
<dbReference type="EMBL" id="SACL01000003">
    <property type="protein sequence ID" value="RVT96866.1"/>
    <property type="molecule type" value="Genomic_DNA"/>
</dbReference>
<dbReference type="OrthoDB" id="9810457at2"/>
<dbReference type="PANTHER" id="PTHR36838:SF3">
    <property type="entry name" value="TRANSPORTER AUXIN EFFLUX CARRIER EC FAMILY"/>
    <property type="match status" value="1"/>
</dbReference>
<feature type="transmembrane region" description="Helical" evidence="7">
    <location>
        <begin position="228"/>
        <end position="251"/>
    </location>
</feature>
<feature type="transmembrane region" description="Helical" evidence="7">
    <location>
        <begin position="257"/>
        <end position="279"/>
    </location>
</feature>
<evidence type="ECO:0000256" key="6">
    <source>
        <dbReference type="ARBA" id="ARBA00023136"/>
    </source>
</evidence>
<dbReference type="Proteomes" id="UP000282957">
    <property type="component" value="Unassembled WGS sequence"/>
</dbReference>